<protein>
    <submittedName>
        <fullName evidence="1">Uncharacterized protein</fullName>
    </submittedName>
</protein>
<dbReference type="Proteomes" id="UP000838672">
    <property type="component" value="Unassembled WGS sequence"/>
</dbReference>
<accession>A0ABN8DTX8</accession>
<evidence type="ECO:0000313" key="2">
    <source>
        <dbReference type="Proteomes" id="UP000838672"/>
    </source>
</evidence>
<dbReference type="RefSeq" id="WP_237465621.1">
    <property type="nucleotide sequence ID" value="NZ_CAKLDI010000001.1"/>
</dbReference>
<organism evidence="1 2">
    <name type="scientific">Vibrio stylophorae</name>
    <dbReference type="NCBI Taxonomy" id="659351"/>
    <lineage>
        <taxon>Bacteria</taxon>
        <taxon>Pseudomonadati</taxon>
        <taxon>Pseudomonadota</taxon>
        <taxon>Gammaproteobacteria</taxon>
        <taxon>Vibrionales</taxon>
        <taxon>Vibrionaceae</taxon>
        <taxon>Vibrio</taxon>
    </lineage>
</organism>
<dbReference type="EMBL" id="CAKLDI010000001">
    <property type="protein sequence ID" value="CAH0533278.1"/>
    <property type="molecule type" value="Genomic_DNA"/>
</dbReference>
<sequence length="62" mass="7293">MPFRRSSAARWRAKRRRLRVTAGVHFGFHQNLKKNRQAILLPMQAEHIVRAKDQAELLRDAS</sequence>
<proteinExistence type="predicted"/>
<evidence type="ECO:0000313" key="1">
    <source>
        <dbReference type="EMBL" id="CAH0533278.1"/>
    </source>
</evidence>
<comment type="caution">
    <text evidence="1">The sequence shown here is derived from an EMBL/GenBank/DDBJ whole genome shotgun (WGS) entry which is preliminary data.</text>
</comment>
<gene>
    <name evidence="1" type="ORF">VST7929_01142</name>
</gene>
<reference evidence="1" key="1">
    <citation type="submission" date="2021-11" db="EMBL/GenBank/DDBJ databases">
        <authorList>
            <person name="Rodrigo-Torres L."/>
            <person name="Arahal R. D."/>
            <person name="Lucena T."/>
        </authorList>
    </citation>
    <scope>NUCLEOTIDE SEQUENCE</scope>
    <source>
        <strain evidence="1">CECT 7929</strain>
    </source>
</reference>
<keyword evidence="2" id="KW-1185">Reference proteome</keyword>
<name>A0ABN8DTX8_9VIBR</name>